<dbReference type="HOGENOM" id="CLU_1616358_0_0_7"/>
<dbReference type="eggNOG" id="ENOG50317TA">
    <property type="taxonomic scope" value="Bacteria"/>
</dbReference>
<organism evidence="2 3">
    <name type="scientific">Solidesulfovibrio carbinoliphilus subsp. oakridgensis</name>
    <dbReference type="NCBI Taxonomy" id="694327"/>
    <lineage>
        <taxon>Bacteria</taxon>
        <taxon>Pseudomonadati</taxon>
        <taxon>Thermodesulfobacteriota</taxon>
        <taxon>Desulfovibrionia</taxon>
        <taxon>Desulfovibrionales</taxon>
        <taxon>Desulfovibrionaceae</taxon>
        <taxon>Solidesulfovibrio</taxon>
    </lineage>
</organism>
<dbReference type="STRING" id="694327.DFW101_2108"/>
<dbReference type="EMBL" id="CM001368">
    <property type="protein sequence ID" value="EHJ48114.1"/>
    <property type="molecule type" value="Genomic_DNA"/>
</dbReference>
<feature type="transmembrane region" description="Helical" evidence="1">
    <location>
        <begin position="12"/>
        <end position="34"/>
    </location>
</feature>
<name>G7Q8A0_9BACT</name>
<keyword evidence="1" id="KW-1133">Transmembrane helix</keyword>
<dbReference type="OrthoDB" id="5455700at2"/>
<dbReference type="AlphaFoldDB" id="G7Q8A0"/>
<keyword evidence="1" id="KW-0472">Membrane</keyword>
<evidence type="ECO:0000313" key="2">
    <source>
        <dbReference type="EMBL" id="EHJ48114.1"/>
    </source>
</evidence>
<dbReference type="Proteomes" id="UP000004662">
    <property type="component" value="Chromosome"/>
</dbReference>
<accession>G7Q8A0</accession>
<proteinExistence type="predicted"/>
<dbReference type="RefSeq" id="WP_009181497.1">
    <property type="nucleotide sequence ID" value="NZ_CM001368.1"/>
</dbReference>
<evidence type="ECO:0000313" key="3">
    <source>
        <dbReference type="Proteomes" id="UP000004662"/>
    </source>
</evidence>
<protein>
    <submittedName>
        <fullName evidence="2">Uncharacterized protein</fullName>
    </submittedName>
</protein>
<reference evidence="3" key="1">
    <citation type="journal article" date="2015" name="Genome Announc.">
        <title>High-Quality Draft Genome Sequence of Desulfovibrio carbinoliphilus FW-101-2B, an Organic Acid-Oxidizing Sulfate-Reducing Bacterium Isolated from Uranium(VI)-Contaminated Groundwater.</title>
        <authorList>
            <person name="Ramsay B.D."/>
            <person name="Hwang C."/>
            <person name="Woo H.L."/>
            <person name="Carroll S.L."/>
            <person name="Lucas S."/>
            <person name="Han J."/>
            <person name="Lapidus A.L."/>
            <person name="Cheng J.F."/>
            <person name="Goodwin L.A."/>
            <person name="Pitluck S."/>
            <person name="Peters L."/>
            <person name="Chertkov O."/>
            <person name="Held B."/>
            <person name="Detter J.C."/>
            <person name="Han C.S."/>
            <person name="Tapia R."/>
            <person name="Land M.L."/>
            <person name="Hauser L.J."/>
            <person name="Kyrpides N.C."/>
            <person name="Ivanova N.N."/>
            <person name="Mikhailova N."/>
            <person name="Pagani I."/>
            <person name="Woyke T."/>
            <person name="Arkin A.P."/>
            <person name="Dehal P."/>
            <person name="Chivian D."/>
            <person name="Criddle C.S."/>
            <person name="Wu W."/>
            <person name="Chakraborty R."/>
            <person name="Hazen T.C."/>
            <person name="Fields M.W."/>
        </authorList>
    </citation>
    <scope>NUCLEOTIDE SEQUENCE [LARGE SCALE GENOMIC DNA]</scope>
    <source>
        <strain evidence="3">FW-101-2B</strain>
    </source>
</reference>
<sequence>MSLPRRTVRRALYAGLAVGILALGAVVWFGAWYYPAMGLAGIPKDGYRQAMERAARGMAASEGLAYEDFDFLKFRQVERGGEAYAWGAARCRAADGSTSFYWVYLEWSKKRGQWLRNYSLELAAPDDEIYFTRFEPRQFGRARLAIGKLLGQLAAHVREARAWRAGAVGGQGLQRPGL</sequence>
<evidence type="ECO:0000256" key="1">
    <source>
        <dbReference type="SAM" id="Phobius"/>
    </source>
</evidence>
<gene>
    <name evidence="2" type="ORF">DFW101_2108</name>
</gene>
<keyword evidence="3" id="KW-1185">Reference proteome</keyword>
<keyword evidence="1" id="KW-0812">Transmembrane</keyword>